<organism evidence="1 2">
    <name type="scientific">Vandammella animalimorsus</name>
    <dbReference type="NCBI Taxonomy" id="2029117"/>
    <lineage>
        <taxon>Bacteria</taxon>
        <taxon>Pseudomonadati</taxon>
        <taxon>Pseudomonadota</taxon>
        <taxon>Betaproteobacteria</taxon>
        <taxon>Burkholderiales</taxon>
        <taxon>Comamonadaceae</taxon>
        <taxon>Vandammella</taxon>
    </lineage>
</organism>
<dbReference type="EMBL" id="RDQJ01000005">
    <property type="protein sequence ID" value="RMX15928.1"/>
    <property type="molecule type" value="Genomic_DNA"/>
</dbReference>
<evidence type="ECO:0000313" key="2">
    <source>
        <dbReference type="Proteomes" id="UP000275180"/>
    </source>
</evidence>
<name>A0A3M6RLC2_9BURK</name>
<dbReference type="Proteomes" id="UP000275180">
    <property type="component" value="Unassembled WGS sequence"/>
</dbReference>
<sequence>MQADIDARFDFELLSDTVRLEFSWAGWDETEPANGRGWMNIARDHATGHPFFHQCEDSAFTATKQTAQGCFPTSS</sequence>
<accession>A0A3M6RLC2</accession>
<evidence type="ECO:0000313" key="1">
    <source>
        <dbReference type="EMBL" id="RMX15928.1"/>
    </source>
</evidence>
<proteinExistence type="predicted"/>
<reference evidence="1 2" key="1">
    <citation type="submission" date="2018-10" db="EMBL/GenBank/DDBJ databases">
        <title>Comamonadaceae CDC group NO-1 genome sequencing and assembly.</title>
        <authorList>
            <person name="Bernier A.-M."/>
            <person name="Bernard K."/>
        </authorList>
    </citation>
    <scope>NUCLEOTIDE SEQUENCE [LARGE SCALE GENOMIC DNA]</scope>
    <source>
        <strain evidence="1 2">NML180582</strain>
    </source>
</reference>
<protein>
    <submittedName>
        <fullName evidence="1">Uncharacterized protein</fullName>
    </submittedName>
</protein>
<comment type="caution">
    <text evidence="1">The sequence shown here is derived from an EMBL/GenBank/DDBJ whole genome shotgun (WGS) entry which is preliminary data.</text>
</comment>
<gene>
    <name evidence="1" type="ORF">EBQ34_04995</name>
</gene>
<dbReference type="AlphaFoldDB" id="A0A3M6RLC2"/>